<evidence type="ECO:0000313" key="2">
    <source>
        <dbReference type="Proteomes" id="UP000280834"/>
    </source>
</evidence>
<reference evidence="3" key="1">
    <citation type="submission" date="2017-02" db="UniProtKB">
        <authorList>
            <consortium name="WormBaseParasite"/>
        </authorList>
    </citation>
    <scope>IDENTIFICATION</scope>
</reference>
<keyword evidence="2" id="KW-1185">Reference proteome</keyword>
<dbReference type="WBParaSite" id="BTMF_0001350501-mRNA-1">
    <property type="protein sequence ID" value="BTMF_0001350501-mRNA-1"/>
    <property type="gene ID" value="BTMF_0001350501"/>
</dbReference>
<reference evidence="1 2" key="2">
    <citation type="submission" date="2018-11" db="EMBL/GenBank/DDBJ databases">
        <authorList>
            <consortium name="Pathogen Informatics"/>
        </authorList>
    </citation>
    <scope>NUCLEOTIDE SEQUENCE [LARGE SCALE GENOMIC DNA]</scope>
</reference>
<protein>
    <submittedName>
        <fullName evidence="3">SAM-dependent methyltransferase</fullName>
    </submittedName>
</protein>
<proteinExistence type="predicted"/>
<gene>
    <name evidence="1" type="ORF">BTMF_LOCUS11510</name>
</gene>
<dbReference type="AlphaFoldDB" id="A0A0R3R0H4"/>
<sequence>MKDDFRLLQNNRLLPQAEYLVPFANAPYPIGVHLQSILA</sequence>
<evidence type="ECO:0000313" key="1">
    <source>
        <dbReference type="EMBL" id="VDO39305.1"/>
    </source>
</evidence>
<accession>A0A0R3R0H4</accession>
<organism evidence="3">
    <name type="scientific">Brugia timori</name>
    <dbReference type="NCBI Taxonomy" id="42155"/>
    <lineage>
        <taxon>Eukaryota</taxon>
        <taxon>Metazoa</taxon>
        <taxon>Ecdysozoa</taxon>
        <taxon>Nematoda</taxon>
        <taxon>Chromadorea</taxon>
        <taxon>Rhabditida</taxon>
        <taxon>Spirurina</taxon>
        <taxon>Spiruromorpha</taxon>
        <taxon>Filarioidea</taxon>
        <taxon>Onchocercidae</taxon>
        <taxon>Brugia</taxon>
    </lineage>
</organism>
<evidence type="ECO:0000313" key="3">
    <source>
        <dbReference type="WBParaSite" id="BTMF_0001350501-mRNA-1"/>
    </source>
</evidence>
<dbReference type="Proteomes" id="UP000280834">
    <property type="component" value="Unassembled WGS sequence"/>
</dbReference>
<dbReference type="EMBL" id="UZAG01018372">
    <property type="protein sequence ID" value="VDO39305.1"/>
    <property type="molecule type" value="Genomic_DNA"/>
</dbReference>
<name>A0A0R3R0H4_9BILA</name>